<feature type="transmembrane region" description="Helical" evidence="1">
    <location>
        <begin position="36"/>
        <end position="54"/>
    </location>
</feature>
<feature type="transmembrane region" description="Helical" evidence="1">
    <location>
        <begin position="6"/>
        <end position="24"/>
    </location>
</feature>
<protein>
    <submittedName>
        <fullName evidence="3">Histidine kinase</fullName>
    </submittedName>
</protein>
<keyword evidence="1" id="KW-1133">Transmembrane helix</keyword>
<dbReference type="Proteomes" id="UP001163104">
    <property type="component" value="Chromosome"/>
</dbReference>
<proteinExistence type="predicted"/>
<evidence type="ECO:0000313" key="3">
    <source>
        <dbReference type="EMBL" id="UYG97085.1"/>
    </source>
</evidence>
<evidence type="ECO:0000256" key="1">
    <source>
        <dbReference type="SAM" id="Phobius"/>
    </source>
</evidence>
<dbReference type="GeneID" id="67522884"/>
<keyword evidence="1" id="KW-0812">Transmembrane</keyword>
<dbReference type="GO" id="GO:0016301">
    <property type="term" value="F:kinase activity"/>
    <property type="evidence" value="ECO:0007669"/>
    <property type="project" value="UniProtKB-KW"/>
</dbReference>
<dbReference type="EMBL" id="CP107027">
    <property type="protein sequence ID" value="UYG97085.1"/>
    <property type="molecule type" value="Genomic_DNA"/>
</dbReference>
<gene>
    <name evidence="2" type="ORF">KIS1582_1383</name>
    <name evidence="3" type="ORF">OD459_08755</name>
</gene>
<evidence type="ECO:0000313" key="2">
    <source>
        <dbReference type="EMBL" id="KAF0824806.1"/>
    </source>
</evidence>
<dbReference type="AlphaFoldDB" id="A0A0J5VZX4"/>
<evidence type="ECO:0000313" key="4">
    <source>
        <dbReference type="Proteomes" id="UP000465778"/>
    </source>
</evidence>
<dbReference type="EMBL" id="VDEM01000010">
    <property type="protein sequence ID" value="KAF0824806.1"/>
    <property type="molecule type" value="Genomic_DNA"/>
</dbReference>
<keyword evidence="1" id="KW-0472">Membrane</keyword>
<reference evidence="2 4" key="1">
    <citation type="journal article" date="2020" name="G3 (Bethesda)">
        <title>Whole Genome Sequencing and Comparative Genomics of Two Nematicidal Bacillus Strains Reveals a Wide Range of Possible Virulence Factors.</title>
        <authorList>
            <person name="Susic N."/>
            <person name="Janezic S."/>
            <person name="Rupnik M."/>
            <person name="Geric Stare B."/>
        </authorList>
    </citation>
    <scope>NUCLEOTIDE SEQUENCE [LARGE SCALE GENOMIC DNA]</scope>
    <source>
        <strain evidence="2 4">I-1582</strain>
    </source>
</reference>
<name>A0A0J5VZX4_CYTFI</name>
<dbReference type="Proteomes" id="UP000465778">
    <property type="component" value="Unassembled WGS sequence"/>
</dbReference>
<organism evidence="2 4">
    <name type="scientific">Cytobacillus firmus</name>
    <name type="common">Bacillus firmus</name>
    <dbReference type="NCBI Taxonomy" id="1399"/>
    <lineage>
        <taxon>Bacteria</taxon>
        <taxon>Bacillati</taxon>
        <taxon>Bacillota</taxon>
        <taxon>Bacilli</taxon>
        <taxon>Bacillales</taxon>
        <taxon>Bacillaceae</taxon>
        <taxon>Cytobacillus</taxon>
    </lineage>
</organism>
<keyword evidence="3" id="KW-0808">Transferase</keyword>
<accession>A0A0J5VZX4</accession>
<reference evidence="3" key="2">
    <citation type="submission" date="2022-10" db="EMBL/GenBank/DDBJ databases">
        <title>Mechanism of multi-heavy metal repair in Cytobacillus Firmus M7.</title>
        <authorList>
            <person name="Li X."/>
            <person name="Yu C."/>
        </authorList>
    </citation>
    <scope>NUCLEOTIDE SEQUENCE</scope>
    <source>
        <strain evidence="3">M7</strain>
    </source>
</reference>
<keyword evidence="3" id="KW-0418">Kinase</keyword>
<dbReference type="RefSeq" id="WP_035326541.1">
    <property type="nucleotide sequence ID" value="NZ_CP085255.1"/>
</dbReference>
<sequence length="61" mass="6941">MKNRKLIVIPIMILVAGAAMWMLNKDYQQIDLMIRLMIAAGAALLSGVISYFLFKPEKEEQ</sequence>
<dbReference type="OrthoDB" id="2454149at2"/>